<dbReference type="Gene3D" id="1.20.1250.20">
    <property type="entry name" value="MFS general substrate transporter like domains"/>
    <property type="match status" value="1"/>
</dbReference>
<feature type="transmembrane region" description="Helical" evidence="6">
    <location>
        <begin position="274"/>
        <end position="293"/>
    </location>
</feature>
<dbReference type="GO" id="GO:0016020">
    <property type="term" value="C:membrane"/>
    <property type="evidence" value="ECO:0007669"/>
    <property type="project" value="UniProtKB-SubCell"/>
</dbReference>
<dbReference type="GO" id="GO:0022857">
    <property type="term" value="F:transmembrane transporter activity"/>
    <property type="evidence" value="ECO:0007669"/>
    <property type="project" value="InterPro"/>
</dbReference>
<evidence type="ECO:0000256" key="2">
    <source>
        <dbReference type="ARBA" id="ARBA00022448"/>
    </source>
</evidence>
<feature type="transmembrane region" description="Helical" evidence="6">
    <location>
        <begin position="152"/>
        <end position="171"/>
    </location>
</feature>
<dbReference type="InterPro" id="IPR020846">
    <property type="entry name" value="MFS_dom"/>
</dbReference>
<evidence type="ECO:0000256" key="1">
    <source>
        <dbReference type="ARBA" id="ARBA00004141"/>
    </source>
</evidence>
<keyword evidence="5 6" id="KW-0472">Membrane</keyword>
<dbReference type="PANTHER" id="PTHR23505">
    <property type="entry name" value="SPINSTER"/>
    <property type="match status" value="1"/>
</dbReference>
<reference evidence="8 9" key="1">
    <citation type="submission" date="2020-08" db="EMBL/GenBank/DDBJ databases">
        <title>The genome sequence of Novosphingobium flavum 4Y4.</title>
        <authorList>
            <person name="Liu Y."/>
        </authorList>
    </citation>
    <scope>NUCLEOTIDE SEQUENCE [LARGE SCALE GENOMIC DNA]</scope>
    <source>
        <strain evidence="8 9">4Y4</strain>
    </source>
</reference>
<feature type="transmembrane region" description="Helical" evidence="6">
    <location>
        <begin position="61"/>
        <end position="80"/>
    </location>
</feature>
<feature type="transmembrane region" description="Helical" evidence="6">
    <location>
        <begin position="368"/>
        <end position="388"/>
    </location>
</feature>
<feature type="transmembrane region" description="Helical" evidence="6">
    <location>
        <begin position="234"/>
        <end position="254"/>
    </location>
</feature>
<feature type="transmembrane region" description="Helical" evidence="6">
    <location>
        <begin position="183"/>
        <end position="202"/>
    </location>
</feature>
<dbReference type="SUPFAM" id="SSF103473">
    <property type="entry name" value="MFS general substrate transporter"/>
    <property type="match status" value="1"/>
</dbReference>
<keyword evidence="9" id="KW-1185">Reference proteome</keyword>
<evidence type="ECO:0000313" key="9">
    <source>
        <dbReference type="Proteomes" id="UP000520156"/>
    </source>
</evidence>
<dbReference type="Pfam" id="PF07690">
    <property type="entry name" value="MFS_1"/>
    <property type="match status" value="1"/>
</dbReference>
<feature type="transmembrane region" description="Helical" evidence="6">
    <location>
        <begin position="305"/>
        <end position="325"/>
    </location>
</feature>
<comment type="caution">
    <text evidence="8">The sequence shown here is derived from an EMBL/GenBank/DDBJ whole genome shotgun (WGS) entry which is preliminary data.</text>
</comment>
<organism evidence="8 9">
    <name type="scientific">Novosphingobium aerophilum</name>
    <dbReference type="NCBI Taxonomy" id="2839843"/>
    <lineage>
        <taxon>Bacteria</taxon>
        <taxon>Pseudomonadati</taxon>
        <taxon>Pseudomonadota</taxon>
        <taxon>Alphaproteobacteria</taxon>
        <taxon>Sphingomonadales</taxon>
        <taxon>Sphingomonadaceae</taxon>
        <taxon>Novosphingobium</taxon>
    </lineage>
</organism>
<feature type="transmembrane region" description="Helical" evidence="6">
    <location>
        <begin position="400"/>
        <end position="419"/>
    </location>
</feature>
<gene>
    <name evidence="8" type="ORF">H7F49_00210</name>
</gene>
<evidence type="ECO:0000256" key="4">
    <source>
        <dbReference type="ARBA" id="ARBA00022989"/>
    </source>
</evidence>
<evidence type="ECO:0000256" key="3">
    <source>
        <dbReference type="ARBA" id="ARBA00022692"/>
    </source>
</evidence>
<feature type="transmembrane region" description="Helical" evidence="6">
    <location>
        <begin position="331"/>
        <end position="356"/>
    </location>
</feature>
<protein>
    <submittedName>
        <fullName evidence="8">MFS transporter</fullName>
    </submittedName>
</protein>
<evidence type="ECO:0000259" key="7">
    <source>
        <dbReference type="PROSITE" id="PS50850"/>
    </source>
</evidence>
<dbReference type="PANTHER" id="PTHR23505:SF79">
    <property type="entry name" value="PROTEIN SPINSTER"/>
    <property type="match status" value="1"/>
</dbReference>
<accession>A0A7X1KAG8</accession>
<dbReference type="InterPro" id="IPR044770">
    <property type="entry name" value="MFS_spinster-like"/>
</dbReference>
<feature type="transmembrane region" description="Helical" evidence="6">
    <location>
        <begin position="92"/>
        <end position="119"/>
    </location>
</feature>
<dbReference type="AlphaFoldDB" id="A0A7X1KAG8"/>
<sequence>MAAPLSAAEAAATTTATGGPLTNRWLALSLLVLVAILNYADRFLMSGLAQPIKQHFGIGDAMMGALMGPAFALLYTVFALPIARLADRRSRVAIVAAGCAVWSFFTLLSGLATSAGLLAVARVGVGIGEAAYQAPAAALIAAYFPPAERGRAFALLGTAIYFGQMIGFAGGPAIGATWGWQSAFHALGVAGLVVAIATFLVVREPARPVADVTAIAERQPLGQVMRLLIGTPTVRYLATLLALGTLSGITFGMWGPALFERAYGLSTKAAGATFALTFGLPGLAGMVGFGFLADRLGRNDPTVQLRLSAIALGGTTTLILAVVWIDQLWVARLLAIPGGILGGGWSVAVLAGLQYLLPPAHRATGTALVLLITGLFATVLGPVIAGQFSDWVAGSGATGLRIGLTVALPTAYVGVWAALRATRTLEPDRRALANG</sequence>
<keyword evidence="2" id="KW-0813">Transport</keyword>
<name>A0A7X1KAG8_9SPHN</name>
<feature type="transmembrane region" description="Helical" evidence="6">
    <location>
        <begin position="25"/>
        <end position="41"/>
    </location>
</feature>
<dbReference type="InterPro" id="IPR036259">
    <property type="entry name" value="MFS_trans_sf"/>
</dbReference>
<evidence type="ECO:0000313" key="8">
    <source>
        <dbReference type="EMBL" id="MBC2650120.1"/>
    </source>
</evidence>
<evidence type="ECO:0000256" key="6">
    <source>
        <dbReference type="SAM" id="Phobius"/>
    </source>
</evidence>
<dbReference type="PROSITE" id="PS50850">
    <property type="entry name" value="MFS"/>
    <property type="match status" value="1"/>
</dbReference>
<dbReference type="Proteomes" id="UP000520156">
    <property type="component" value="Unassembled WGS sequence"/>
</dbReference>
<feature type="transmembrane region" description="Helical" evidence="6">
    <location>
        <begin position="125"/>
        <end position="145"/>
    </location>
</feature>
<comment type="subcellular location">
    <subcellularLocation>
        <location evidence="1">Membrane</location>
        <topology evidence="1">Multi-pass membrane protein</topology>
    </subcellularLocation>
</comment>
<proteinExistence type="predicted"/>
<keyword evidence="3 6" id="KW-0812">Transmembrane</keyword>
<dbReference type="EMBL" id="JACLAU010000001">
    <property type="protein sequence ID" value="MBC2650120.1"/>
    <property type="molecule type" value="Genomic_DNA"/>
</dbReference>
<evidence type="ECO:0000256" key="5">
    <source>
        <dbReference type="ARBA" id="ARBA00023136"/>
    </source>
</evidence>
<dbReference type="InterPro" id="IPR011701">
    <property type="entry name" value="MFS"/>
</dbReference>
<dbReference type="RefSeq" id="WP_185681549.1">
    <property type="nucleotide sequence ID" value="NZ_JACLAU010000001.1"/>
</dbReference>
<feature type="domain" description="Major facilitator superfamily (MFS) profile" evidence="7">
    <location>
        <begin position="27"/>
        <end position="429"/>
    </location>
</feature>
<keyword evidence="4 6" id="KW-1133">Transmembrane helix</keyword>